<name>A0A822ZPG6_NELNU</name>
<evidence type="ECO:0000313" key="3">
    <source>
        <dbReference type="Proteomes" id="UP000607653"/>
    </source>
</evidence>
<feature type="compositionally biased region" description="Basic residues" evidence="1">
    <location>
        <begin position="16"/>
        <end position="25"/>
    </location>
</feature>
<accession>A0A822ZPG6</accession>
<keyword evidence="3" id="KW-1185">Reference proteome</keyword>
<evidence type="ECO:0000313" key="2">
    <source>
        <dbReference type="EMBL" id="DAD45431.1"/>
    </source>
</evidence>
<protein>
    <submittedName>
        <fullName evidence="2">Uncharacterized protein</fullName>
    </submittedName>
</protein>
<feature type="region of interest" description="Disordered" evidence="1">
    <location>
        <begin position="1"/>
        <end position="36"/>
    </location>
</feature>
<organism evidence="2 3">
    <name type="scientific">Nelumbo nucifera</name>
    <name type="common">Sacred lotus</name>
    <dbReference type="NCBI Taxonomy" id="4432"/>
    <lineage>
        <taxon>Eukaryota</taxon>
        <taxon>Viridiplantae</taxon>
        <taxon>Streptophyta</taxon>
        <taxon>Embryophyta</taxon>
        <taxon>Tracheophyta</taxon>
        <taxon>Spermatophyta</taxon>
        <taxon>Magnoliopsida</taxon>
        <taxon>Proteales</taxon>
        <taxon>Nelumbonaceae</taxon>
        <taxon>Nelumbo</taxon>
    </lineage>
</organism>
<proteinExistence type="predicted"/>
<dbReference type="EMBL" id="DUZY01000007">
    <property type="protein sequence ID" value="DAD45431.1"/>
    <property type="molecule type" value="Genomic_DNA"/>
</dbReference>
<comment type="caution">
    <text evidence="2">The sequence shown here is derived from an EMBL/GenBank/DDBJ whole genome shotgun (WGS) entry which is preliminary data.</text>
</comment>
<dbReference type="AlphaFoldDB" id="A0A822ZPG6"/>
<reference evidence="2 3" key="1">
    <citation type="journal article" date="2020" name="Mol. Biol. Evol.">
        <title>Distinct Expression and Methylation Patterns for Genes with Different Fates following a Single Whole-Genome Duplication in Flowering Plants.</title>
        <authorList>
            <person name="Shi T."/>
            <person name="Rahmani R.S."/>
            <person name="Gugger P.F."/>
            <person name="Wang M."/>
            <person name="Li H."/>
            <person name="Zhang Y."/>
            <person name="Li Z."/>
            <person name="Wang Q."/>
            <person name="Van de Peer Y."/>
            <person name="Marchal K."/>
            <person name="Chen J."/>
        </authorList>
    </citation>
    <scope>NUCLEOTIDE SEQUENCE [LARGE SCALE GENOMIC DNA]</scope>
    <source>
        <tissue evidence="2">Leaf</tissue>
    </source>
</reference>
<dbReference type="Proteomes" id="UP000607653">
    <property type="component" value="Unassembled WGS sequence"/>
</dbReference>
<sequence length="68" mass="7746">MKQMLRRKSFDQSKPTGKKHFNCRRRQGDNGFRLGFSSKKGMEMGLEMVSATMSRRDFEGGGGKTELV</sequence>
<evidence type="ECO:0000256" key="1">
    <source>
        <dbReference type="SAM" id="MobiDB-lite"/>
    </source>
</evidence>
<gene>
    <name evidence="2" type="ORF">HUJ06_003661</name>
</gene>